<organism evidence="3 4">
    <name type="scientific">Ralstonia mojiangensis</name>
    <dbReference type="NCBI Taxonomy" id="2953895"/>
    <lineage>
        <taxon>Bacteria</taxon>
        <taxon>Pseudomonadati</taxon>
        <taxon>Pseudomonadota</taxon>
        <taxon>Betaproteobacteria</taxon>
        <taxon>Burkholderiales</taxon>
        <taxon>Burkholderiaceae</taxon>
        <taxon>Ralstonia</taxon>
    </lineage>
</organism>
<dbReference type="Pfam" id="PF24719">
    <property type="entry name" value="Imm33-like"/>
    <property type="match status" value="1"/>
</dbReference>
<dbReference type="Pfam" id="PF14080">
    <property type="entry name" value="DUF4261"/>
    <property type="match status" value="1"/>
</dbReference>
<evidence type="ECO:0000313" key="4">
    <source>
        <dbReference type="Proteomes" id="UP001164374"/>
    </source>
</evidence>
<dbReference type="Proteomes" id="UP001164374">
    <property type="component" value="Unassembled WGS sequence"/>
</dbReference>
<feature type="domain" description="DUF4261" evidence="1">
    <location>
        <begin position="14"/>
        <end position="80"/>
    </location>
</feature>
<comment type="caution">
    <text evidence="3">The sequence shown here is derived from an EMBL/GenBank/DDBJ whole genome shotgun (WGS) entry which is preliminary data.</text>
</comment>
<dbReference type="EMBL" id="JAOCQJ010000011">
    <property type="protein sequence ID" value="MCT7319372.1"/>
    <property type="molecule type" value="Genomic_DNA"/>
</dbReference>
<protein>
    <submittedName>
        <fullName evidence="3">DUF4261 domain-containing protein</fullName>
    </submittedName>
</protein>
<dbReference type="InterPro" id="IPR056509">
    <property type="entry name" value="Imm33-like"/>
</dbReference>
<sequence length="234" mass="26176">MKTELDADAVVRSTTGCRRFGHPEFEVRFSSRTVSQDVDWLLRYLESRVSGGSKFQHGETIQVGWMVAMLEDSTEGKLRVKEPDMKVVPVQFIDSVTHTLLHLRTQKDVVESLVPPVDPDFPSLVHSVVVHANYKAARRVLLTRGAVEGADSGWWLTDLDDTEGAQDPTRFYRTSLYQLGVDRPDLIKFFAVPAGLQVAIDDTYIGVIGAEGELKQAPGSYLSELNRIRRDTVT</sequence>
<reference evidence="3" key="2">
    <citation type="submission" date="2023-02" db="EMBL/GenBank/DDBJ databases">
        <authorList>
            <person name="Lu C.-H."/>
        </authorList>
    </citation>
    <scope>NUCLEOTIDE SEQUENCE</scope>
    <source>
        <strain evidence="3">22TCCZM01-4</strain>
    </source>
</reference>
<feature type="domain" description="Imm33-like" evidence="2">
    <location>
        <begin position="106"/>
        <end position="204"/>
    </location>
</feature>
<accession>A0AAE3IB52</accession>
<dbReference type="AlphaFoldDB" id="A0AAE3IB52"/>
<reference evidence="3" key="1">
    <citation type="journal article" date="2023" name="Front. Microbiol.">
        <title>Ralstonia chuxiongensis sp. nov., Ralstonia mojiangensis sp. nov., and Ralstonia soli sp. nov., isolated from tobacco fields, are three novel species in the family Burkholderiaceae.</title>
        <authorList>
            <person name="Lu C.H."/>
            <person name="Zhang Y.Y."/>
            <person name="Jiang N."/>
            <person name="Chen W."/>
            <person name="Shao X."/>
            <person name="Zhao Z.M."/>
            <person name="Lu W.L."/>
            <person name="Hu X."/>
            <person name="Xi Y.X."/>
            <person name="Zou S.Y."/>
            <person name="Wei Q.J."/>
            <person name="Lin Z.L."/>
            <person name="Gong L."/>
            <person name="Gai X.T."/>
            <person name="Zhang L.Q."/>
            <person name="Li J.Y."/>
            <person name="Jin Y."/>
            <person name="Xia Z.Y."/>
        </authorList>
    </citation>
    <scope>NUCLEOTIDE SEQUENCE</scope>
    <source>
        <strain evidence="3">22TCCZM01-4</strain>
    </source>
</reference>
<evidence type="ECO:0000313" key="3">
    <source>
        <dbReference type="EMBL" id="MCT7319372.1"/>
    </source>
</evidence>
<proteinExistence type="predicted"/>
<evidence type="ECO:0000259" key="2">
    <source>
        <dbReference type="Pfam" id="PF24719"/>
    </source>
</evidence>
<evidence type="ECO:0000259" key="1">
    <source>
        <dbReference type="Pfam" id="PF14080"/>
    </source>
</evidence>
<name>A0AAE3IB52_9RALS</name>
<gene>
    <name evidence="3" type="ORF">N5I87_25420</name>
</gene>
<dbReference type="InterPro" id="IPR025357">
    <property type="entry name" value="DUF4261"/>
</dbReference>
<dbReference type="RefSeq" id="WP_260801034.1">
    <property type="nucleotide sequence ID" value="NZ_JAOCQJ010000011.1"/>
</dbReference>